<feature type="domain" description="VWFA" evidence="1">
    <location>
        <begin position="124"/>
        <end position="155"/>
    </location>
</feature>
<dbReference type="InterPro" id="IPR051266">
    <property type="entry name" value="CLCR"/>
</dbReference>
<accession>A0ABQ7VNL7</accession>
<reference evidence="2 3" key="1">
    <citation type="journal article" date="2021" name="bioRxiv">
        <title>Chromosome-scale and haplotype-resolved genome assembly of a tetraploid potato cultivar.</title>
        <authorList>
            <person name="Sun H."/>
            <person name="Jiao W.-B."/>
            <person name="Krause K."/>
            <person name="Campoy J.A."/>
            <person name="Goel M."/>
            <person name="Folz-Donahue K."/>
            <person name="Kukat C."/>
            <person name="Huettel B."/>
            <person name="Schneeberger K."/>
        </authorList>
    </citation>
    <scope>NUCLEOTIDE SEQUENCE [LARGE SCALE GENOMIC DNA]</scope>
    <source>
        <strain evidence="2">SolTubOtavaFocal</strain>
        <tissue evidence="2">Leaves</tissue>
    </source>
</reference>
<evidence type="ECO:0000313" key="3">
    <source>
        <dbReference type="Proteomes" id="UP000826656"/>
    </source>
</evidence>
<comment type="caution">
    <text evidence="2">The sequence shown here is derived from an EMBL/GenBank/DDBJ whole genome shotgun (WGS) entry which is preliminary data.</text>
</comment>
<dbReference type="Proteomes" id="UP000826656">
    <property type="component" value="Unassembled WGS sequence"/>
</dbReference>
<proteinExistence type="predicted"/>
<feature type="domain" description="VWFA" evidence="1">
    <location>
        <begin position="11"/>
        <end position="49"/>
    </location>
</feature>
<gene>
    <name evidence="2" type="ORF">KY290_013479</name>
</gene>
<dbReference type="SUPFAM" id="SSF53300">
    <property type="entry name" value="vWA-like"/>
    <property type="match status" value="1"/>
</dbReference>
<evidence type="ECO:0000313" key="2">
    <source>
        <dbReference type="EMBL" id="KAH0769498.1"/>
    </source>
</evidence>
<dbReference type="Pfam" id="PF13768">
    <property type="entry name" value="VWA_3"/>
    <property type="match status" value="2"/>
</dbReference>
<dbReference type="PANTHER" id="PTHR10579">
    <property type="entry name" value="CALCIUM-ACTIVATED CHLORIDE CHANNEL REGULATOR"/>
    <property type="match status" value="1"/>
</dbReference>
<dbReference type="PANTHER" id="PTHR10579:SF146">
    <property type="entry name" value="RING-TYPE DOMAIN-CONTAINING PROTEIN"/>
    <property type="match status" value="1"/>
</dbReference>
<sequence>MDWNLERAPIDLVTVLDISGNMNGTKLTLLKKAMCLVIENLGPFDQLSIDSRWGVVFLKTGMKKNLVVSIILLSDGRDTYNGDTVNQHNINQNLRSSKPILIPYLNQLPASFRSCNRRRAVGMSTFPGHTFEFGSDHNSSALYAIADASRGTFSFIRLFVTAQEIHASRATKIQVLKEW</sequence>
<dbReference type="InterPro" id="IPR036465">
    <property type="entry name" value="vWFA_dom_sf"/>
</dbReference>
<dbReference type="InterPro" id="IPR002035">
    <property type="entry name" value="VWF_A"/>
</dbReference>
<dbReference type="Gene3D" id="3.40.50.410">
    <property type="entry name" value="von Willebrand factor, type A domain"/>
    <property type="match status" value="2"/>
</dbReference>
<dbReference type="EMBL" id="JAIVGD010000011">
    <property type="protein sequence ID" value="KAH0769498.1"/>
    <property type="molecule type" value="Genomic_DNA"/>
</dbReference>
<protein>
    <recommendedName>
        <fullName evidence="1">VWFA domain-containing protein</fullName>
    </recommendedName>
</protein>
<keyword evidence="3" id="KW-1185">Reference proteome</keyword>
<evidence type="ECO:0000259" key="1">
    <source>
        <dbReference type="Pfam" id="PF13768"/>
    </source>
</evidence>
<name>A0ABQ7VNL7_SOLTU</name>
<organism evidence="2 3">
    <name type="scientific">Solanum tuberosum</name>
    <name type="common">Potato</name>
    <dbReference type="NCBI Taxonomy" id="4113"/>
    <lineage>
        <taxon>Eukaryota</taxon>
        <taxon>Viridiplantae</taxon>
        <taxon>Streptophyta</taxon>
        <taxon>Embryophyta</taxon>
        <taxon>Tracheophyta</taxon>
        <taxon>Spermatophyta</taxon>
        <taxon>Magnoliopsida</taxon>
        <taxon>eudicotyledons</taxon>
        <taxon>Gunneridae</taxon>
        <taxon>Pentapetalae</taxon>
        <taxon>asterids</taxon>
        <taxon>lamiids</taxon>
        <taxon>Solanales</taxon>
        <taxon>Solanaceae</taxon>
        <taxon>Solanoideae</taxon>
        <taxon>Solaneae</taxon>
        <taxon>Solanum</taxon>
    </lineage>
</organism>